<evidence type="ECO:0000313" key="3">
    <source>
        <dbReference type="Proteomes" id="UP001600424"/>
    </source>
</evidence>
<feature type="domain" description="DUF7919" evidence="1">
    <location>
        <begin position="1"/>
        <end position="147"/>
    </location>
</feature>
<dbReference type="Pfam" id="PF25535">
    <property type="entry name" value="DUF7919"/>
    <property type="match status" value="1"/>
</dbReference>
<protein>
    <recommendedName>
        <fullName evidence="1">DUF7919 domain-containing protein</fullName>
    </recommendedName>
</protein>
<dbReference type="Proteomes" id="UP001600424">
    <property type="component" value="Unassembled WGS sequence"/>
</dbReference>
<reference evidence="2 3" key="1">
    <citation type="submission" date="2024-09" db="EMBL/GenBank/DDBJ databases">
        <title>The Natural Products Discovery Center: Release of the First 8490 Sequenced Strains for Exploring Actinobacteria Biosynthetic Diversity.</title>
        <authorList>
            <person name="Kalkreuter E."/>
            <person name="Kautsar S.A."/>
            <person name="Yang D."/>
            <person name="Bader C.D."/>
            <person name="Teijaro C.N."/>
            <person name="Fluegel L."/>
            <person name="Davis C.M."/>
            <person name="Simpson J.R."/>
            <person name="Lauterbach L."/>
            <person name="Steele A.D."/>
            <person name="Gui C."/>
            <person name="Meng S."/>
            <person name="Li G."/>
            <person name="Viehrig K."/>
            <person name="Ye F."/>
            <person name="Su P."/>
            <person name="Kiefer A.F."/>
            <person name="Nichols A."/>
            <person name="Cepeda A.J."/>
            <person name="Yan W."/>
            <person name="Fan B."/>
            <person name="Jiang Y."/>
            <person name="Adhikari A."/>
            <person name="Zheng C.-J."/>
            <person name="Schuster L."/>
            <person name="Cowan T.M."/>
            <person name="Smanski M.J."/>
            <person name="Chevrette M.G."/>
            <person name="De Carvalho L.P.S."/>
            <person name="Shen B."/>
        </authorList>
    </citation>
    <scope>NUCLEOTIDE SEQUENCE [LARGE SCALE GENOMIC DNA]</scope>
    <source>
        <strain evidence="2 3">NPDC056472</strain>
    </source>
</reference>
<proteinExistence type="predicted"/>
<keyword evidence="3" id="KW-1185">Reference proteome</keyword>
<comment type="caution">
    <text evidence="2">The sequence shown here is derived from an EMBL/GenBank/DDBJ whole genome shotgun (WGS) entry which is preliminary data.</text>
</comment>
<sequence>MFYDDLSPYAYPITEDGDVFTEVGTGTRFVTVRGAYRRLNIGWLEAGQPWTAGPAPAEFVSKLLTVLEEQAVNEALGLHECDLCPTPPDDAHPWHKPRPGLRRAGVGTGEIRVPGAPGTAYAAPSLIGHYVLDHGYLPPREFVDAVLAFDLRDRSAAYPSIAFPWIPDDAELYDALVD</sequence>
<accession>A0ABW6IU70</accession>
<dbReference type="InterPro" id="IPR057679">
    <property type="entry name" value="DUF7919"/>
</dbReference>
<evidence type="ECO:0000313" key="2">
    <source>
        <dbReference type="EMBL" id="MFE5980169.1"/>
    </source>
</evidence>
<name>A0ABW6IU70_STRWE</name>
<dbReference type="EMBL" id="JBHTRV010000006">
    <property type="protein sequence ID" value="MFE5980169.1"/>
    <property type="molecule type" value="Genomic_DNA"/>
</dbReference>
<evidence type="ECO:0000259" key="1">
    <source>
        <dbReference type="Pfam" id="PF25535"/>
    </source>
</evidence>
<organism evidence="2 3">
    <name type="scientific">Streptomyces wedmorensis</name>
    <dbReference type="NCBI Taxonomy" id="43759"/>
    <lineage>
        <taxon>Bacteria</taxon>
        <taxon>Bacillati</taxon>
        <taxon>Actinomycetota</taxon>
        <taxon>Actinomycetes</taxon>
        <taxon>Kitasatosporales</taxon>
        <taxon>Streptomycetaceae</taxon>
        <taxon>Streptomyces</taxon>
    </lineage>
</organism>
<dbReference type="RefSeq" id="WP_386251410.1">
    <property type="nucleotide sequence ID" value="NZ_JBHTRV010000006.1"/>
</dbReference>
<gene>
    <name evidence="2" type="ORF">ACFQ63_10705</name>
</gene>